<evidence type="ECO:0008006" key="2">
    <source>
        <dbReference type="Google" id="ProtNLM"/>
    </source>
</evidence>
<name>A0AAU7X6T1_9HYPH</name>
<proteinExistence type="predicted"/>
<dbReference type="EMBL" id="CP158568">
    <property type="protein sequence ID" value="XBY42758.1"/>
    <property type="molecule type" value="Genomic_DNA"/>
</dbReference>
<dbReference type="AlphaFoldDB" id="A0AAU7X6T1"/>
<accession>A0AAU7X6T1</accession>
<protein>
    <recommendedName>
        <fullName evidence="2">CDP-diacylglycerol--serine O-phosphatidyltransferase</fullName>
    </recommendedName>
</protein>
<organism evidence="1">
    <name type="scientific">Methyloraptor flagellatus</name>
    <dbReference type="NCBI Taxonomy" id="3162530"/>
    <lineage>
        <taxon>Bacteria</taxon>
        <taxon>Pseudomonadati</taxon>
        <taxon>Pseudomonadota</taxon>
        <taxon>Alphaproteobacteria</taxon>
        <taxon>Hyphomicrobiales</taxon>
        <taxon>Ancalomicrobiaceae</taxon>
        <taxon>Methyloraptor</taxon>
    </lineage>
</organism>
<sequence>MSELFPPVDHQSVRTGRRFRRIRSVPFRVVLPNMVTLLALCAG</sequence>
<dbReference type="RefSeq" id="WP_407047859.1">
    <property type="nucleotide sequence ID" value="NZ_CP158568.1"/>
</dbReference>
<evidence type="ECO:0000313" key="1">
    <source>
        <dbReference type="EMBL" id="XBY42758.1"/>
    </source>
</evidence>
<reference evidence="1" key="1">
    <citation type="submission" date="2024-06" db="EMBL/GenBank/DDBJ databases">
        <title>Methylostella associata gen. nov., sp. nov., a novel Ancalomicrobiaceae-affiliated facultatively methylotrophic bacteria that feed on methanotrophs of the genus Methylococcus.</title>
        <authorList>
            <person name="Saltykova V."/>
            <person name="Danilova O.V."/>
            <person name="Oshkin I.Y."/>
            <person name="Belova S.E."/>
            <person name="Pimenov N.V."/>
            <person name="Dedysh S.N."/>
        </authorList>
    </citation>
    <scope>NUCLEOTIDE SEQUENCE</scope>
    <source>
        <strain evidence="1">S20</strain>
    </source>
</reference>
<dbReference type="KEGG" id="mflg:ABS361_11535"/>
<gene>
    <name evidence="1" type="ORF">ABS361_11535</name>
</gene>